<name>A0ABY9Y8W4_9GAMM</name>
<dbReference type="InterPro" id="IPR022134">
    <property type="entry name" value="DUF3667"/>
</dbReference>
<sequence length="378" mass="41644">MHSTASHLDACENCATSLQGDFCHHCGQSAHSPVRSFGHAIEEVFESFWHLDGRIFRTLQQLLRPGRLAMDYLAGHRTRYIPPIRLFVIVAVLTFFVARLVVHVDAGTFIDQTPAPPEVATAFKDARTSEEVEKARLAHIKPLETARRTLPEPMRFTMDRAIAKIDKQAAQRNKELAGLPGSTAATTPTATPAASPGTAPAAPKAYTPVDIDFLPGFANRWLTGQAEIIRLNLPRINERPQLLVNAFFASVPSALFVLVPLFALLLKIFYFRSGRLYLEHLVVALYSHAFLCVALLGILLLTLLAGQVPDVPVVGSLIGIAVTLLLVWMPLYLLIMQRRVYGQSWLVTSIKFMALGWLYFTLVTAATAILAIASLARV</sequence>
<dbReference type="EMBL" id="CP115543">
    <property type="protein sequence ID" value="WNH47086.1"/>
    <property type="molecule type" value="Genomic_DNA"/>
</dbReference>
<keyword evidence="2" id="KW-1133">Transmembrane helix</keyword>
<keyword evidence="2" id="KW-0812">Transmembrane</keyword>
<feature type="transmembrane region" description="Helical" evidence="2">
    <location>
        <begin position="242"/>
        <end position="269"/>
    </location>
</feature>
<dbReference type="RefSeq" id="WP_311181864.1">
    <property type="nucleotide sequence ID" value="NZ_CP115543.1"/>
</dbReference>
<gene>
    <name evidence="3" type="ORF">PDM28_10215</name>
</gene>
<evidence type="ECO:0000313" key="4">
    <source>
        <dbReference type="Proteomes" id="UP001305421"/>
    </source>
</evidence>
<proteinExistence type="predicted"/>
<keyword evidence="2" id="KW-0472">Membrane</keyword>
<evidence type="ECO:0000256" key="1">
    <source>
        <dbReference type="SAM" id="MobiDB-lite"/>
    </source>
</evidence>
<feature type="transmembrane region" description="Helical" evidence="2">
    <location>
        <begin position="311"/>
        <end position="335"/>
    </location>
</feature>
<dbReference type="Proteomes" id="UP001305421">
    <property type="component" value="Chromosome"/>
</dbReference>
<evidence type="ECO:0000256" key="2">
    <source>
        <dbReference type="SAM" id="Phobius"/>
    </source>
</evidence>
<feature type="transmembrane region" description="Helical" evidence="2">
    <location>
        <begin position="84"/>
        <end position="102"/>
    </location>
</feature>
<feature type="transmembrane region" description="Helical" evidence="2">
    <location>
        <begin position="356"/>
        <end position="376"/>
    </location>
</feature>
<accession>A0ABY9Y8W4</accession>
<organism evidence="3 4">
    <name type="scientific">Stenotrophomonas aracearum</name>
    <dbReference type="NCBI Taxonomy" id="3003272"/>
    <lineage>
        <taxon>Bacteria</taxon>
        <taxon>Pseudomonadati</taxon>
        <taxon>Pseudomonadota</taxon>
        <taxon>Gammaproteobacteria</taxon>
        <taxon>Lysobacterales</taxon>
        <taxon>Lysobacteraceae</taxon>
        <taxon>Stenotrophomonas</taxon>
    </lineage>
</organism>
<reference evidence="3 4" key="1">
    <citation type="submission" date="2022-12" db="EMBL/GenBank/DDBJ databases">
        <title>Two new species, Stenotrophomonas aracearum and Stenotrophomonas oahuensis, isolated from Anthurium (Araceae family) in Hawaii.</title>
        <authorList>
            <person name="Chunag S.C."/>
            <person name="Dobhal S."/>
            <person name="Alvarez A."/>
            <person name="Arif M."/>
        </authorList>
    </citation>
    <scope>NUCLEOTIDE SEQUENCE [LARGE SCALE GENOMIC DNA]</scope>
    <source>
        <strain evidence="3 4">A5588</strain>
    </source>
</reference>
<protein>
    <submittedName>
        <fullName evidence="3">DUF3667 domain-containing protein</fullName>
    </submittedName>
</protein>
<dbReference type="Pfam" id="PF12412">
    <property type="entry name" value="DUF3667"/>
    <property type="match status" value="1"/>
</dbReference>
<feature type="transmembrane region" description="Helical" evidence="2">
    <location>
        <begin position="281"/>
        <end position="305"/>
    </location>
</feature>
<keyword evidence="4" id="KW-1185">Reference proteome</keyword>
<evidence type="ECO:0000313" key="3">
    <source>
        <dbReference type="EMBL" id="WNH47086.1"/>
    </source>
</evidence>
<feature type="region of interest" description="Disordered" evidence="1">
    <location>
        <begin position="178"/>
        <end position="201"/>
    </location>
</feature>